<feature type="non-terminal residue" evidence="1">
    <location>
        <position position="1"/>
    </location>
</feature>
<evidence type="ECO:0000313" key="2">
    <source>
        <dbReference type="Proteomes" id="UP000541444"/>
    </source>
</evidence>
<organism evidence="1 2">
    <name type="scientific">Kingdonia uniflora</name>
    <dbReference type="NCBI Taxonomy" id="39325"/>
    <lineage>
        <taxon>Eukaryota</taxon>
        <taxon>Viridiplantae</taxon>
        <taxon>Streptophyta</taxon>
        <taxon>Embryophyta</taxon>
        <taxon>Tracheophyta</taxon>
        <taxon>Spermatophyta</taxon>
        <taxon>Magnoliopsida</taxon>
        <taxon>Ranunculales</taxon>
        <taxon>Circaeasteraceae</taxon>
        <taxon>Kingdonia</taxon>
    </lineage>
</organism>
<name>A0A7J7LE18_9MAGN</name>
<proteinExistence type="predicted"/>
<reference evidence="1 2" key="1">
    <citation type="journal article" date="2020" name="IScience">
        <title>Genome Sequencing of the Endangered Kingdonia uniflora (Circaeasteraceae, Ranunculales) Reveals Potential Mechanisms of Evolutionary Specialization.</title>
        <authorList>
            <person name="Sun Y."/>
            <person name="Deng T."/>
            <person name="Zhang A."/>
            <person name="Moore M.J."/>
            <person name="Landis J.B."/>
            <person name="Lin N."/>
            <person name="Zhang H."/>
            <person name="Zhang X."/>
            <person name="Huang J."/>
            <person name="Zhang X."/>
            <person name="Sun H."/>
            <person name="Wang H."/>
        </authorList>
    </citation>
    <scope>NUCLEOTIDE SEQUENCE [LARGE SCALE GENOMIC DNA]</scope>
    <source>
        <strain evidence="1">TB1705</strain>
        <tissue evidence="1">Leaf</tissue>
    </source>
</reference>
<protein>
    <submittedName>
        <fullName evidence="1">Uncharacterized protein</fullName>
    </submittedName>
</protein>
<comment type="caution">
    <text evidence="1">The sequence shown here is derived from an EMBL/GenBank/DDBJ whole genome shotgun (WGS) entry which is preliminary data.</text>
</comment>
<dbReference type="EMBL" id="JACGCM010002347">
    <property type="protein sequence ID" value="KAF6140799.1"/>
    <property type="molecule type" value="Genomic_DNA"/>
</dbReference>
<evidence type="ECO:0000313" key="1">
    <source>
        <dbReference type="EMBL" id="KAF6140799.1"/>
    </source>
</evidence>
<gene>
    <name evidence="1" type="ORF">GIB67_042212</name>
</gene>
<dbReference type="AlphaFoldDB" id="A0A7J7LE18"/>
<accession>A0A7J7LE18</accession>
<keyword evidence="2" id="KW-1185">Reference proteome</keyword>
<dbReference type="Proteomes" id="UP000541444">
    <property type="component" value="Unassembled WGS sequence"/>
</dbReference>
<sequence>SRLTLSLGSTTESCIRLSFYLSRNEPKGEIERFYFLHFVFMKSHGYFSRRH</sequence>